<reference evidence="1" key="2">
    <citation type="submission" date="2023-06" db="EMBL/GenBank/DDBJ databases">
        <authorList>
            <consortium name="Lawrence Berkeley National Laboratory"/>
            <person name="Haridas S."/>
            <person name="Hensen N."/>
            <person name="Bonometti L."/>
            <person name="Westerberg I."/>
            <person name="Brannstrom I.O."/>
            <person name="Guillou S."/>
            <person name="Cros-Aarteil S."/>
            <person name="Calhoun S."/>
            <person name="Kuo A."/>
            <person name="Mondo S."/>
            <person name="Pangilinan J."/>
            <person name="Riley R."/>
            <person name="Labutti K."/>
            <person name="Andreopoulos B."/>
            <person name="Lipzen A."/>
            <person name="Chen C."/>
            <person name="Yanf M."/>
            <person name="Daum C."/>
            <person name="Ng V."/>
            <person name="Clum A."/>
            <person name="Steindorff A."/>
            <person name="Ohm R."/>
            <person name="Martin F."/>
            <person name="Silar P."/>
            <person name="Natvig D."/>
            <person name="Lalanne C."/>
            <person name="Gautier V."/>
            <person name="Ament-Velasquez S.L."/>
            <person name="Kruys A."/>
            <person name="Hutchinson M.I."/>
            <person name="Powell A.J."/>
            <person name="Barry K."/>
            <person name="Miller A.N."/>
            <person name="Grigoriev I.V."/>
            <person name="Debuchy R."/>
            <person name="Gladieux P."/>
            <person name="Thoren M.H."/>
            <person name="Johannesson H."/>
        </authorList>
    </citation>
    <scope>NUCLEOTIDE SEQUENCE</scope>
    <source>
        <strain evidence="1">CBS 955.72</strain>
    </source>
</reference>
<sequence length="547" mass="60219">MSTAVVDLGSISVATKQSLLSLTVSSSFSIGQPLPWPQPPTPAELSQSSKAGEIWIAKGGSCQIDFRAIVNVGLSGTASCDPNAASKVVHMAAECPVWKEIGLELRVKHSVPQVAPGQCHTQTSYFLHHPDLSSEMIAPSHIPSARFQGLTCELNFHLHNGKREAKAIRNVTAPQATAKNSGHRYSLRRDPRSTKKVLAAMDGSLKESITSFRQVGELEQDGLDSASPLKAKVGIGDMVSLLDIALRRLIGVERASPGIKTTRSMPSPSLIDMAPAVWNLRYLQSLETHARIIPTIADGMARLTNARSASLREKLGKFARSRALISANEGAEQYNLTSNEIKKRLWFLCQTGQQVPEQDLYHTRIELGEFEEAQMSSHQRNIGAGEEFSNGLYSQMTVYDPLDVSRETSDMVVYEGVASLRNPGRVFQDQYTQEVLELTPYDPYLHMSPWQYQDGTTWEGGFREEDDEFSEYVGDETCSEVSTDDAESGYFYADGQGNYYPVERDEIAVSAALDWPSSSQLGIFGVLPETQGGEVEQDEYGWQLEPS</sequence>
<dbReference type="Proteomes" id="UP001275084">
    <property type="component" value="Unassembled WGS sequence"/>
</dbReference>
<name>A0AAJ0M9K4_9PEZI</name>
<keyword evidence="2" id="KW-1185">Reference proteome</keyword>
<dbReference type="EMBL" id="JAUIQD010000007">
    <property type="protein sequence ID" value="KAK3344099.1"/>
    <property type="molecule type" value="Genomic_DNA"/>
</dbReference>
<evidence type="ECO:0000313" key="1">
    <source>
        <dbReference type="EMBL" id="KAK3344099.1"/>
    </source>
</evidence>
<organism evidence="1 2">
    <name type="scientific">Lasiosphaeria hispida</name>
    <dbReference type="NCBI Taxonomy" id="260671"/>
    <lineage>
        <taxon>Eukaryota</taxon>
        <taxon>Fungi</taxon>
        <taxon>Dikarya</taxon>
        <taxon>Ascomycota</taxon>
        <taxon>Pezizomycotina</taxon>
        <taxon>Sordariomycetes</taxon>
        <taxon>Sordariomycetidae</taxon>
        <taxon>Sordariales</taxon>
        <taxon>Lasiosphaeriaceae</taxon>
        <taxon>Lasiosphaeria</taxon>
    </lineage>
</organism>
<comment type="caution">
    <text evidence="1">The sequence shown here is derived from an EMBL/GenBank/DDBJ whole genome shotgun (WGS) entry which is preliminary data.</text>
</comment>
<gene>
    <name evidence="1" type="ORF">B0T25DRAFT_615574</name>
</gene>
<proteinExistence type="predicted"/>
<dbReference type="AlphaFoldDB" id="A0AAJ0M9K4"/>
<accession>A0AAJ0M9K4</accession>
<evidence type="ECO:0000313" key="2">
    <source>
        <dbReference type="Proteomes" id="UP001275084"/>
    </source>
</evidence>
<protein>
    <submittedName>
        <fullName evidence="1">Uncharacterized protein</fullName>
    </submittedName>
</protein>
<reference evidence="1" key="1">
    <citation type="journal article" date="2023" name="Mol. Phylogenet. Evol.">
        <title>Genome-scale phylogeny and comparative genomics of the fungal order Sordariales.</title>
        <authorList>
            <person name="Hensen N."/>
            <person name="Bonometti L."/>
            <person name="Westerberg I."/>
            <person name="Brannstrom I.O."/>
            <person name="Guillou S."/>
            <person name="Cros-Aarteil S."/>
            <person name="Calhoun S."/>
            <person name="Haridas S."/>
            <person name="Kuo A."/>
            <person name="Mondo S."/>
            <person name="Pangilinan J."/>
            <person name="Riley R."/>
            <person name="LaButti K."/>
            <person name="Andreopoulos B."/>
            <person name="Lipzen A."/>
            <person name="Chen C."/>
            <person name="Yan M."/>
            <person name="Daum C."/>
            <person name="Ng V."/>
            <person name="Clum A."/>
            <person name="Steindorff A."/>
            <person name="Ohm R.A."/>
            <person name="Martin F."/>
            <person name="Silar P."/>
            <person name="Natvig D.O."/>
            <person name="Lalanne C."/>
            <person name="Gautier V."/>
            <person name="Ament-Velasquez S.L."/>
            <person name="Kruys A."/>
            <person name="Hutchinson M.I."/>
            <person name="Powell A.J."/>
            <person name="Barry K."/>
            <person name="Miller A.N."/>
            <person name="Grigoriev I.V."/>
            <person name="Debuchy R."/>
            <person name="Gladieux P."/>
            <person name="Hiltunen Thoren M."/>
            <person name="Johannesson H."/>
        </authorList>
    </citation>
    <scope>NUCLEOTIDE SEQUENCE</scope>
    <source>
        <strain evidence="1">CBS 955.72</strain>
    </source>
</reference>